<evidence type="ECO:0000256" key="1">
    <source>
        <dbReference type="ARBA" id="ARBA00037226"/>
    </source>
</evidence>
<organism evidence="4 5">
    <name type="scientific">Serendipita vermifera MAFF 305830</name>
    <dbReference type="NCBI Taxonomy" id="933852"/>
    <lineage>
        <taxon>Eukaryota</taxon>
        <taxon>Fungi</taxon>
        <taxon>Dikarya</taxon>
        <taxon>Basidiomycota</taxon>
        <taxon>Agaricomycotina</taxon>
        <taxon>Agaricomycetes</taxon>
        <taxon>Sebacinales</taxon>
        <taxon>Serendipitaceae</taxon>
        <taxon>Serendipita</taxon>
    </lineage>
</organism>
<dbReference type="HOGENOM" id="CLU_057349_2_0_1"/>
<dbReference type="PANTHER" id="PTHR43595">
    <property type="entry name" value="37S RIBOSOMAL PROTEIN S26, MITOCHONDRIAL"/>
    <property type="match status" value="1"/>
</dbReference>
<dbReference type="GO" id="GO:0046872">
    <property type="term" value="F:metal ion binding"/>
    <property type="evidence" value="ECO:0007669"/>
    <property type="project" value="InterPro"/>
</dbReference>
<proteinExistence type="predicted"/>
<name>A0A0C3BMX1_SERVB</name>
<feature type="compositionally biased region" description="Polar residues" evidence="2">
    <location>
        <begin position="253"/>
        <end position="263"/>
    </location>
</feature>
<reference evidence="5" key="2">
    <citation type="submission" date="2015-01" db="EMBL/GenBank/DDBJ databases">
        <title>Evolutionary Origins and Diversification of the Mycorrhizal Mutualists.</title>
        <authorList>
            <consortium name="DOE Joint Genome Institute"/>
            <consortium name="Mycorrhizal Genomics Consortium"/>
            <person name="Kohler A."/>
            <person name="Kuo A."/>
            <person name="Nagy L.G."/>
            <person name="Floudas D."/>
            <person name="Copeland A."/>
            <person name="Barry K.W."/>
            <person name="Cichocki N."/>
            <person name="Veneault-Fourrey C."/>
            <person name="LaButti K."/>
            <person name="Lindquist E.A."/>
            <person name="Lipzen A."/>
            <person name="Lundell T."/>
            <person name="Morin E."/>
            <person name="Murat C."/>
            <person name="Riley R."/>
            <person name="Ohm R."/>
            <person name="Sun H."/>
            <person name="Tunlid A."/>
            <person name="Henrissat B."/>
            <person name="Grigoriev I.V."/>
            <person name="Hibbett D.S."/>
            <person name="Martin F."/>
        </authorList>
    </citation>
    <scope>NUCLEOTIDE SEQUENCE [LARGE SCALE GENOMIC DNA]</scope>
    <source>
        <strain evidence="5">MAFF 305830</strain>
    </source>
</reference>
<dbReference type="GO" id="GO:0004784">
    <property type="term" value="F:superoxide dismutase activity"/>
    <property type="evidence" value="ECO:0007669"/>
    <property type="project" value="InterPro"/>
</dbReference>
<keyword evidence="5" id="KW-1185">Reference proteome</keyword>
<accession>A0A0C3BMX1</accession>
<gene>
    <name evidence="4" type="ORF">M408DRAFT_19745</name>
</gene>
<dbReference type="InterPro" id="IPR036314">
    <property type="entry name" value="SOD_C_sf"/>
</dbReference>
<evidence type="ECO:0000256" key="2">
    <source>
        <dbReference type="SAM" id="MobiDB-lite"/>
    </source>
</evidence>
<evidence type="ECO:0000259" key="3">
    <source>
        <dbReference type="Pfam" id="PF02777"/>
    </source>
</evidence>
<dbReference type="AlphaFoldDB" id="A0A0C3BMX1"/>
<dbReference type="PANTHER" id="PTHR43595:SF2">
    <property type="entry name" value="SMALL RIBOSOMAL SUBUNIT PROTEIN MS42"/>
    <property type="match status" value="1"/>
</dbReference>
<dbReference type="SUPFAM" id="SSF46609">
    <property type="entry name" value="Fe,Mn superoxide dismutase (SOD), N-terminal domain"/>
    <property type="match status" value="1"/>
</dbReference>
<dbReference type="Pfam" id="PF02777">
    <property type="entry name" value="Sod_Fe_C"/>
    <property type="match status" value="2"/>
</dbReference>
<evidence type="ECO:0000313" key="4">
    <source>
        <dbReference type="EMBL" id="KIM33454.1"/>
    </source>
</evidence>
<reference evidence="4 5" key="1">
    <citation type="submission" date="2014-04" db="EMBL/GenBank/DDBJ databases">
        <authorList>
            <consortium name="DOE Joint Genome Institute"/>
            <person name="Kuo A."/>
            <person name="Zuccaro A."/>
            <person name="Kohler A."/>
            <person name="Nagy L.G."/>
            <person name="Floudas D."/>
            <person name="Copeland A."/>
            <person name="Barry K.W."/>
            <person name="Cichocki N."/>
            <person name="Veneault-Fourrey C."/>
            <person name="LaButti K."/>
            <person name="Lindquist E.A."/>
            <person name="Lipzen A."/>
            <person name="Lundell T."/>
            <person name="Morin E."/>
            <person name="Murat C."/>
            <person name="Sun H."/>
            <person name="Tunlid A."/>
            <person name="Henrissat B."/>
            <person name="Grigoriev I.V."/>
            <person name="Hibbett D.S."/>
            <person name="Martin F."/>
            <person name="Nordberg H.P."/>
            <person name="Cantor M.N."/>
            <person name="Hua S.X."/>
        </authorList>
    </citation>
    <scope>NUCLEOTIDE SEQUENCE [LARGE SCALE GENOMIC DNA]</scope>
    <source>
        <strain evidence="4 5">MAFF 305830</strain>
    </source>
</reference>
<feature type="region of interest" description="Disordered" evidence="2">
    <location>
        <begin position="233"/>
        <end position="263"/>
    </location>
</feature>
<dbReference type="InterPro" id="IPR019832">
    <property type="entry name" value="Mn/Fe_SOD_C"/>
</dbReference>
<dbReference type="EMBL" id="KN824278">
    <property type="protein sequence ID" value="KIM33454.1"/>
    <property type="molecule type" value="Genomic_DNA"/>
</dbReference>
<dbReference type="SUPFAM" id="SSF54719">
    <property type="entry name" value="Fe,Mn superoxide dismutase (SOD), C-terminal domain"/>
    <property type="match status" value="2"/>
</dbReference>
<dbReference type="STRING" id="933852.A0A0C3BMX1"/>
<dbReference type="Gene3D" id="3.55.40.20">
    <property type="entry name" value="Iron/manganese superoxide dismutase, C-terminal domain"/>
    <property type="match status" value="2"/>
</dbReference>
<evidence type="ECO:0000313" key="5">
    <source>
        <dbReference type="Proteomes" id="UP000054097"/>
    </source>
</evidence>
<feature type="domain" description="Manganese/iron superoxide dismutase C-terminal" evidence="3">
    <location>
        <begin position="375"/>
        <end position="416"/>
    </location>
</feature>
<sequence>MYTLRKATSSACKRPSSNLPKAFTLASRRIHSVRPLPFDIEDGLGEFLSPEALRVVAQEYQQGLLDRLNEEVIGTELENLSVAQTVISASTSIRNVLAFNYASQALNNSFFFDNLLPPGDSPPPLAGEISEGTPPSHEHTMSSHLLALINSSFGSLSQLKSSMSAAAFGMMGSGWIWLVCDENASHLAFVATYGPGTMLVRSRQHRHPEGLSPNFGVGPGGLSTGQMFKVLGEKGDPTGGAKVDPKRPLGTRPPSSRSPLTRNFHNTAATLSSTALRQSALAQARFSQAPLAWRTAVEPLSSANRHPSVPRGLQYSSASIEEVDDLLPAAEESELPSEEPASRPIISSTAINATMHHRSNSEWNVNRWRGDGDDLSPLMCISVHEHMWMAGGYGIWGKEEYLRRFWNVVNWGKVSRVLDLWTPNAVPRATVSSLSRPKRGY</sequence>
<dbReference type="InterPro" id="IPR036324">
    <property type="entry name" value="Mn/Fe_SOD_N_sf"/>
</dbReference>
<dbReference type="Proteomes" id="UP000054097">
    <property type="component" value="Unassembled WGS sequence"/>
</dbReference>
<dbReference type="OrthoDB" id="275227at2759"/>
<comment type="function">
    <text evidence="1">Component of the mitochondrial ribosome (mitoribosome), a dedicated translation machinery responsible for the synthesis of mitochondrial genome-encoded proteins, including at least some of the essential transmembrane subunits of the mitochondrial respiratory chain. The mitoribosomes are attached to the mitochondrial inner membrane and translation products are cotranslationally integrated into the membrane.</text>
</comment>
<dbReference type="GO" id="GO:0005737">
    <property type="term" value="C:cytoplasm"/>
    <property type="evidence" value="ECO:0007669"/>
    <property type="project" value="TreeGrafter"/>
</dbReference>
<protein>
    <recommendedName>
        <fullName evidence="3">Manganese/iron superoxide dismutase C-terminal domain-containing protein</fullName>
    </recommendedName>
</protein>
<feature type="domain" description="Manganese/iron superoxide dismutase C-terminal" evidence="3">
    <location>
        <begin position="143"/>
        <end position="199"/>
    </location>
</feature>